<keyword evidence="1" id="KW-0472">Membrane</keyword>
<evidence type="ECO:0000313" key="2">
    <source>
        <dbReference type="EMBL" id="ORZ04216.1"/>
    </source>
</evidence>
<dbReference type="EMBL" id="MCFF01000059">
    <property type="protein sequence ID" value="ORZ04216.1"/>
    <property type="molecule type" value="Genomic_DNA"/>
</dbReference>
<feature type="transmembrane region" description="Helical" evidence="1">
    <location>
        <begin position="6"/>
        <end position="27"/>
    </location>
</feature>
<keyword evidence="1" id="KW-0812">Transmembrane</keyword>
<dbReference type="Proteomes" id="UP000193648">
    <property type="component" value="Unassembled WGS sequence"/>
</dbReference>
<name>A0A1Y2G8I1_9FUNG</name>
<reference evidence="2 3" key="1">
    <citation type="submission" date="2016-07" db="EMBL/GenBank/DDBJ databases">
        <title>Pervasive Adenine N6-methylation of Active Genes in Fungi.</title>
        <authorList>
            <consortium name="DOE Joint Genome Institute"/>
            <person name="Mondo S.J."/>
            <person name="Dannebaum R.O."/>
            <person name="Kuo R.C."/>
            <person name="Labutti K."/>
            <person name="Haridas S."/>
            <person name="Kuo A."/>
            <person name="Salamov A."/>
            <person name="Ahrendt S.R."/>
            <person name="Lipzen A."/>
            <person name="Sullivan W."/>
            <person name="Andreopoulos W.B."/>
            <person name="Clum A."/>
            <person name="Lindquist E."/>
            <person name="Daum C."/>
            <person name="Ramamoorthy G.K."/>
            <person name="Gryganskyi A."/>
            <person name="Culley D."/>
            <person name="Magnuson J.K."/>
            <person name="James T.Y."/>
            <person name="O'Malley M.A."/>
            <person name="Stajich J.E."/>
            <person name="Spatafora J.W."/>
            <person name="Visel A."/>
            <person name="Grigoriev I.V."/>
        </authorList>
    </citation>
    <scope>NUCLEOTIDE SEQUENCE [LARGE SCALE GENOMIC DNA]</scope>
    <source>
        <strain evidence="2 3">NRRL 3116</strain>
    </source>
</reference>
<dbReference type="InParanoid" id="A0A1Y2G8I1"/>
<protein>
    <submittedName>
        <fullName evidence="2">Uncharacterized protein</fullName>
    </submittedName>
</protein>
<proteinExistence type="predicted"/>
<comment type="caution">
    <text evidence="2">The sequence shown here is derived from an EMBL/GenBank/DDBJ whole genome shotgun (WGS) entry which is preliminary data.</text>
</comment>
<organism evidence="2 3">
    <name type="scientific">Lobosporangium transversale</name>
    <dbReference type="NCBI Taxonomy" id="64571"/>
    <lineage>
        <taxon>Eukaryota</taxon>
        <taxon>Fungi</taxon>
        <taxon>Fungi incertae sedis</taxon>
        <taxon>Mucoromycota</taxon>
        <taxon>Mortierellomycotina</taxon>
        <taxon>Mortierellomycetes</taxon>
        <taxon>Mortierellales</taxon>
        <taxon>Mortierellaceae</taxon>
        <taxon>Lobosporangium</taxon>
    </lineage>
</organism>
<sequence>MSTVPLSELLAPAVTVPFSMMILFLAAEANVAASQDNQFFCFYGRDFLFFLLFVYIFFLFSKEVKFLPHS</sequence>
<feature type="transmembrane region" description="Helical" evidence="1">
    <location>
        <begin position="39"/>
        <end position="60"/>
    </location>
</feature>
<dbReference type="RefSeq" id="XP_021876430.1">
    <property type="nucleotide sequence ID" value="XM_022025825.1"/>
</dbReference>
<evidence type="ECO:0000256" key="1">
    <source>
        <dbReference type="SAM" id="Phobius"/>
    </source>
</evidence>
<gene>
    <name evidence="2" type="ORF">BCR41DRAFT_363047</name>
</gene>
<evidence type="ECO:0000313" key="3">
    <source>
        <dbReference type="Proteomes" id="UP000193648"/>
    </source>
</evidence>
<accession>A0A1Y2G8I1</accession>
<keyword evidence="1" id="KW-1133">Transmembrane helix</keyword>
<dbReference type="GeneID" id="33567668"/>
<dbReference type="AlphaFoldDB" id="A0A1Y2G8I1"/>
<keyword evidence="3" id="KW-1185">Reference proteome</keyword>